<feature type="domain" description="ABC transporter" evidence="5">
    <location>
        <begin position="259"/>
        <end position="511"/>
    </location>
</feature>
<sequence length="511" mass="55335">MVAIDQQDRARKSPILQLKSISKRYGGVQALSDVSIEVNAGEILCLVGENGAGKSTLAAIASGLVSSDSGQIFVDGEEVVLNSPRAAEIAGIRLASQELQLCPELDVMTNVLLGHYPRKKIPFLVDYASMKRKAEERLSSLGLEDIDLSQNVGEMPVVYRAFVQIARSLTPGAKVLITDEPTAPMSDIEATRLLKLLKTICDQGVGIIFVSHRLDEVLNIADRVVVLRDGKLVDEMSKSEGNKERIVSSMLGHTSVDSVKASSTTSADSEIAMKVENLTTSNGIFDTNLTLKYGEILGVYGIAGSGRDSLGMTLFGSNKPTSGRIIVGGEELKLGSIKSTMDIGIGYVPAERRAQGLLLERSIKENITLAFLRNLSKWGLIQARSETSSGQLWADNLSIKTENIENAVLSLSGGNQQKVLLSRWLLTGCRILILDDPTRGVDIGSKLEIYELLQKLAHDEKVAVLVISSDIEEVLKISDRIEVMRNGKITLSKTNPTQQEVARAAYLEEAS</sequence>
<name>A0A6J6VI31_9ZZZZ</name>
<dbReference type="PANTHER" id="PTHR43790:SF9">
    <property type="entry name" value="GALACTOFURANOSE TRANSPORTER ATP-BINDING PROTEIN YTFR"/>
    <property type="match status" value="1"/>
</dbReference>
<evidence type="ECO:0000256" key="1">
    <source>
        <dbReference type="ARBA" id="ARBA00022448"/>
    </source>
</evidence>
<evidence type="ECO:0000256" key="4">
    <source>
        <dbReference type="ARBA" id="ARBA00022840"/>
    </source>
</evidence>
<dbReference type="CDD" id="cd03216">
    <property type="entry name" value="ABC_Carb_Monos_I"/>
    <property type="match status" value="1"/>
</dbReference>
<dbReference type="Pfam" id="PF00005">
    <property type="entry name" value="ABC_tran"/>
    <property type="match status" value="2"/>
</dbReference>
<dbReference type="GO" id="GO:0005524">
    <property type="term" value="F:ATP binding"/>
    <property type="evidence" value="ECO:0007669"/>
    <property type="project" value="UniProtKB-KW"/>
</dbReference>
<dbReference type="InterPro" id="IPR017871">
    <property type="entry name" value="ABC_transporter-like_CS"/>
</dbReference>
<accession>A0A6J6VI31</accession>
<evidence type="ECO:0000256" key="3">
    <source>
        <dbReference type="ARBA" id="ARBA00022741"/>
    </source>
</evidence>
<dbReference type="InterPro" id="IPR003593">
    <property type="entry name" value="AAA+_ATPase"/>
</dbReference>
<dbReference type="PROSITE" id="PS00211">
    <property type="entry name" value="ABC_TRANSPORTER_1"/>
    <property type="match status" value="1"/>
</dbReference>
<evidence type="ECO:0000313" key="6">
    <source>
        <dbReference type="EMBL" id="CAB4771266.1"/>
    </source>
</evidence>
<dbReference type="PROSITE" id="PS50893">
    <property type="entry name" value="ABC_TRANSPORTER_2"/>
    <property type="match status" value="2"/>
</dbReference>
<reference evidence="6" key="1">
    <citation type="submission" date="2020-05" db="EMBL/GenBank/DDBJ databases">
        <authorList>
            <person name="Chiriac C."/>
            <person name="Salcher M."/>
            <person name="Ghai R."/>
            <person name="Kavagutti S V."/>
        </authorList>
    </citation>
    <scope>NUCLEOTIDE SEQUENCE</scope>
</reference>
<dbReference type="SUPFAM" id="SSF52540">
    <property type="entry name" value="P-loop containing nucleoside triphosphate hydrolases"/>
    <property type="match status" value="2"/>
</dbReference>
<dbReference type="Gene3D" id="3.40.50.300">
    <property type="entry name" value="P-loop containing nucleotide triphosphate hydrolases"/>
    <property type="match status" value="2"/>
</dbReference>
<dbReference type="CDD" id="cd03215">
    <property type="entry name" value="ABC_Carb_Monos_II"/>
    <property type="match status" value="1"/>
</dbReference>
<dbReference type="AlphaFoldDB" id="A0A6J6VI31"/>
<dbReference type="InterPro" id="IPR003439">
    <property type="entry name" value="ABC_transporter-like_ATP-bd"/>
</dbReference>
<organism evidence="6">
    <name type="scientific">freshwater metagenome</name>
    <dbReference type="NCBI Taxonomy" id="449393"/>
    <lineage>
        <taxon>unclassified sequences</taxon>
        <taxon>metagenomes</taxon>
        <taxon>ecological metagenomes</taxon>
    </lineage>
</organism>
<keyword evidence="1" id="KW-0813">Transport</keyword>
<evidence type="ECO:0000259" key="5">
    <source>
        <dbReference type="PROSITE" id="PS50893"/>
    </source>
</evidence>
<keyword evidence="2" id="KW-0677">Repeat</keyword>
<feature type="domain" description="ABC transporter" evidence="5">
    <location>
        <begin position="16"/>
        <end position="254"/>
    </location>
</feature>
<dbReference type="PANTHER" id="PTHR43790">
    <property type="entry name" value="CARBOHYDRATE TRANSPORT ATP-BINDING PROTEIN MG119-RELATED"/>
    <property type="match status" value="1"/>
</dbReference>
<keyword evidence="3" id="KW-0547">Nucleotide-binding</keyword>
<evidence type="ECO:0000256" key="2">
    <source>
        <dbReference type="ARBA" id="ARBA00022737"/>
    </source>
</evidence>
<proteinExistence type="predicted"/>
<dbReference type="InterPro" id="IPR027417">
    <property type="entry name" value="P-loop_NTPase"/>
</dbReference>
<protein>
    <submittedName>
        <fullName evidence="6">Unannotated protein</fullName>
    </submittedName>
</protein>
<dbReference type="SMART" id="SM00382">
    <property type="entry name" value="AAA"/>
    <property type="match status" value="2"/>
</dbReference>
<keyword evidence="4" id="KW-0067">ATP-binding</keyword>
<dbReference type="GO" id="GO:0016887">
    <property type="term" value="F:ATP hydrolysis activity"/>
    <property type="evidence" value="ECO:0007669"/>
    <property type="project" value="InterPro"/>
</dbReference>
<dbReference type="EMBL" id="CAEZZY010000009">
    <property type="protein sequence ID" value="CAB4771266.1"/>
    <property type="molecule type" value="Genomic_DNA"/>
</dbReference>
<gene>
    <name evidence="6" type="ORF">UFOPK2928_00172</name>
</gene>
<dbReference type="InterPro" id="IPR050107">
    <property type="entry name" value="ABC_carbohydrate_import_ATPase"/>
</dbReference>